<evidence type="ECO:0000256" key="2">
    <source>
        <dbReference type="ARBA" id="ARBA00005513"/>
    </source>
</evidence>
<evidence type="ECO:0000313" key="17">
    <source>
        <dbReference type="EMBL" id="MDL5155737.1"/>
    </source>
</evidence>
<keyword evidence="7 14" id="KW-0375">Hydrogen ion transport</keyword>
<sequence>MVLASGSYFVLTAIPHEIVVGLVVFAVLFFVLSKVLLPKLDAVYAQRHDRIDGTLERAEQARAEARRADQEYRTRIGEAREEASRIRDAAREEGRRHSEEVLAEAREEASRLVAEGRGELDEERSRLRSDLQPDIARLSRDLAGRILGRQVGEDEYRDTVDSYLAQRA</sequence>
<feature type="region of interest" description="Disordered" evidence="16">
    <location>
        <begin position="66"/>
        <end position="103"/>
    </location>
</feature>
<gene>
    <name evidence="14 17" type="primary">atpF</name>
    <name evidence="17" type="ORF">QRT03_07215</name>
</gene>
<dbReference type="SUPFAM" id="SSF81573">
    <property type="entry name" value="F1F0 ATP synthase subunit B, membrane domain"/>
    <property type="match status" value="1"/>
</dbReference>
<protein>
    <recommendedName>
        <fullName evidence="14">ATP synthase subunit b</fullName>
    </recommendedName>
    <alternativeName>
        <fullName evidence="14">ATP synthase F(0) sector subunit b</fullName>
    </alternativeName>
    <alternativeName>
        <fullName evidence="14">ATPase subunit I</fullName>
    </alternativeName>
    <alternativeName>
        <fullName evidence="14">F-type ATPase subunit b</fullName>
        <shortName evidence="14">F-ATPase subunit b</shortName>
    </alternativeName>
</protein>
<evidence type="ECO:0000256" key="7">
    <source>
        <dbReference type="ARBA" id="ARBA00022781"/>
    </source>
</evidence>
<keyword evidence="8 14" id="KW-1133">Transmembrane helix</keyword>
<dbReference type="RefSeq" id="WP_286051836.1">
    <property type="nucleotide sequence ID" value="NZ_JASVWF010000001.1"/>
</dbReference>
<organism evidence="17 18">
    <name type="scientific">Actinomycetospora termitidis</name>
    <dbReference type="NCBI Taxonomy" id="3053470"/>
    <lineage>
        <taxon>Bacteria</taxon>
        <taxon>Bacillati</taxon>
        <taxon>Actinomycetota</taxon>
        <taxon>Actinomycetes</taxon>
        <taxon>Pseudonocardiales</taxon>
        <taxon>Pseudonocardiaceae</taxon>
        <taxon>Actinomycetospora</taxon>
    </lineage>
</organism>
<evidence type="ECO:0000256" key="11">
    <source>
        <dbReference type="ARBA" id="ARBA00023310"/>
    </source>
</evidence>
<evidence type="ECO:0000256" key="8">
    <source>
        <dbReference type="ARBA" id="ARBA00022989"/>
    </source>
</evidence>
<keyword evidence="18" id="KW-1185">Reference proteome</keyword>
<evidence type="ECO:0000256" key="10">
    <source>
        <dbReference type="ARBA" id="ARBA00023136"/>
    </source>
</evidence>
<keyword evidence="5 14" id="KW-0138">CF(0)</keyword>
<evidence type="ECO:0000256" key="13">
    <source>
        <dbReference type="ARBA" id="ARBA00025830"/>
    </source>
</evidence>
<keyword evidence="6 14" id="KW-0812">Transmembrane</keyword>
<dbReference type="InterPro" id="IPR005864">
    <property type="entry name" value="ATP_synth_F0_bsu_bac"/>
</dbReference>
<dbReference type="InterPro" id="IPR028987">
    <property type="entry name" value="ATP_synth_B-like_membr_sf"/>
</dbReference>
<evidence type="ECO:0000256" key="5">
    <source>
        <dbReference type="ARBA" id="ARBA00022547"/>
    </source>
</evidence>
<comment type="subcellular location">
    <subcellularLocation>
        <location evidence="1 14">Cell membrane</location>
        <topology evidence="1 14">Single-pass membrane protein</topology>
    </subcellularLocation>
</comment>
<dbReference type="NCBIfam" id="TIGR01144">
    <property type="entry name" value="ATP_synt_b"/>
    <property type="match status" value="1"/>
</dbReference>
<comment type="similarity">
    <text evidence="2 14 15">Belongs to the ATPase B chain family.</text>
</comment>
<accession>A0ABT7M4X5</accession>
<evidence type="ECO:0000256" key="9">
    <source>
        <dbReference type="ARBA" id="ARBA00023065"/>
    </source>
</evidence>
<feature type="transmembrane region" description="Helical" evidence="14">
    <location>
        <begin position="18"/>
        <end position="37"/>
    </location>
</feature>
<keyword evidence="10 14" id="KW-0472">Membrane</keyword>
<evidence type="ECO:0000256" key="1">
    <source>
        <dbReference type="ARBA" id="ARBA00004162"/>
    </source>
</evidence>
<evidence type="ECO:0000256" key="12">
    <source>
        <dbReference type="ARBA" id="ARBA00025198"/>
    </source>
</evidence>
<dbReference type="EMBL" id="JASVWF010000001">
    <property type="protein sequence ID" value="MDL5155737.1"/>
    <property type="molecule type" value="Genomic_DNA"/>
</dbReference>
<evidence type="ECO:0000256" key="6">
    <source>
        <dbReference type="ARBA" id="ARBA00022692"/>
    </source>
</evidence>
<evidence type="ECO:0000256" key="3">
    <source>
        <dbReference type="ARBA" id="ARBA00022448"/>
    </source>
</evidence>
<comment type="caution">
    <text evidence="17">The sequence shown here is derived from an EMBL/GenBank/DDBJ whole genome shotgun (WGS) entry which is preliminary data.</text>
</comment>
<evidence type="ECO:0000256" key="16">
    <source>
        <dbReference type="SAM" id="MobiDB-lite"/>
    </source>
</evidence>
<comment type="subunit">
    <text evidence="13 14">F-type ATPases have 2 components, F(1) - the catalytic core - and F(0) - the membrane proton channel. F(1) has five subunits: alpha(3), beta(3), gamma(1), delta(1), epsilon(1). F(0) has three main subunits: a(1), b(2) and c(10-14). The alpha and beta chains form an alternating ring which encloses part of the gamma chain. F(1) is attached to F(0) by a central stalk formed by the gamma and epsilon chains, while a peripheral stalk is formed by the delta and b chains.</text>
</comment>
<dbReference type="Proteomes" id="UP001231924">
    <property type="component" value="Unassembled WGS sequence"/>
</dbReference>
<name>A0ABT7M4X5_9PSEU</name>
<dbReference type="PANTHER" id="PTHR33445">
    <property type="entry name" value="ATP SYNTHASE SUBUNIT B', CHLOROPLASTIC"/>
    <property type="match status" value="1"/>
</dbReference>
<keyword evidence="11 14" id="KW-0066">ATP synthesis</keyword>
<dbReference type="Gene3D" id="1.20.5.620">
    <property type="entry name" value="F1F0 ATP synthase subunit B, membrane domain"/>
    <property type="match status" value="1"/>
</dbReference>
<evidence type="ECO:0000256" key="4">
    <source>
        <dbReference type="ARBA" id="ARBA00022475"/>
    </source>
</evidence>
<comment type="function">
    <text evidence="12 14">F(1)F(0) ATP synthase produces ATP from ADP in the presence of a proton or sodium gradient. F-type ATPases consist of two structural domains, F(1) containing the extramembraneous catalytic core and F(0) containing the membrane proton channel, linked together by a central stalk and a peripheral stalk. During catalysis, ATP synthesis in the catalytic domain of F(1) is coupled via a rotary mechanism of the central stalk subunits to proton translocation.</text>
</comment>
<reference evidence="17 18" key="1">
    <citation type="submission" date="2023-06" db="EMBL/GenBank/DDBJ databases">
        <title>Actinomycetospora Odt1-22.</title>
        <authorList>
            <person name="Supong K."/>
        </authorList>
    </citation>
    <scope>NUCLEOTIDE SEQUENCE [LARGE SCALE GENOMIC DNA]</scope>
    <source>
        <strain evidence="17 18">Odt1-22</strain>
    </source>
</reference>
<evidence type="ECO:0000256" key="14">
    <source>
        <dbReference type="HAMAP-Rule" id="MF_01398"/>
    </source>
</evidence>
<dbReference type="Pfam" id="PF00430">
    <property type="entry name" value="ATP-synt_B"/>
    <property type="match status" value="1"/>
</dbReference>
<evidence type="ECO:0000313" key="18">
    <source>
        <dbReference type="Proteomes" id="UP001231924"/>
    </source>
</evidence>
<proteinExistence type="inferred from homology"/>
<comment type="function">
    <text evidence="14">Component of the F(0) channel, it forms part of the peripheral stalk, linking F(1) to F(0).</text>
</comment>
<dbReference type="HAMAP" id="MF_01398">
    <property type="entry name" value="ATP_synth_b_bprime"/>
    <property type="match status" value="1"/>
</dbReference>
<dbReference type="InterPro" id="IPR050059">
    <property type="entry name" value="ATP_synthase_B_chain"/>
</dbReference>
<keyword evidence="3 14" id="KW-0813">Transport</keyword>
<dbReference type="CDD" id="cd06503">
    <property type="entry name" value="ATP-synt_Fo_b"/>
    <property type="match status" value="1"/>
</dbReference>
<keyword evidence="9 14" id="KW-0406">Ion transport</keyword>
<dbReference type="PANTHER" id="PTHR33445:SF1">
    <property type="entry name" value="ATP SYNTHASE SUBUNIT B"/>
    <property type="match status" value="1"/>
</dbReference>
<keyword evidence="4 14" id="KW-1003">Cell membrane</keyword>
<dbReference type="InterPro" id="IPR002146">
    <property type="entry name" value="ATP_synth_b/b'su_bac/chlpt"/>
</dbReference>
<evidence type="ECO:0000256" key="15">
    <source>
        <dbReference type="RuleBase" id="RU003848"/>
    </source>
</evidence>